<evidence type="ECO:0000256" key="9">
    <source>
        <dbReference type="RuleBase" id="RU368022"/>
    </source>
</evidence>
<evidence type="ECO:0000313" key="13">
    <source>
        <dbReference type="Proteomes" id="UP001286456"/>
    </source>
</evidence>
<feature type="compositionally biased region" description="Polar residues" evidence="11">
    <location>
        <begin position="1"/>
        <end position="10"/>
    </location>
</feature>
<dbReference type="EMBL" id="JAUEPO010000001">
    <property type="protein sequence ID" value="KAK3337431.1"/>
    <property type="molecule type" value="Genomic_DNA"/>
</dbReference>
<evidence type="ECO:0000256" key="5">
    <source>
        <dbReference type="ARBA" id="ARBA00023015"/>
    </source>
</evidence>
<keyword evidence="6 10" id="KW-0175">Coiled coil</keyword>
<accession>A0AAE0J722</accession>
<comment type="similarity">
    <text evidence="2 9">Belongs to the EAF6 family.</text>
</comment>
<evidence type="ECO:0000313" key="12">
    <source>
        <dbReference type="EMBL" id="KAK3337431.1"/>
    </source>
</evidence>
<evidence type="ECO:0000256" key="4">
    <source>
        <dbReference type="ARBA" id="ARBA00022853"/>
    </source>
</evidence>
<protein>
    <recommendedName>
        <fullName evidence="3 9">Chromatin modification-related protein EAF6</fullName>
    </recommendedName>
</protein>
<dbReference type="PANTHER" id="PTHR13476">
    <property type="entry name" value="CHROMATIN MODIFICATION-RELATED PROTEIN MEAF6"/>
    <property type="match status" value="1"/>
</dbReference>
<dbReference type="GO" id="GO:0035267">
    <property type="term" value="C:NuA4 histone acetyltransferase complex"/>
    <property type="evidence" value="ECO:0007669"/>
    <property type="project" value="UniProtKB-UniRule"/>
</dbReference>
<evidence type="ECO:0000256" key="11">
    <source>
        <dbReference type="SAM" id="MobiDB-lite"/>
    </source>
</evidence>
<feature type="compositionally biased region" description="Low complexity" evidence="11">
    <location>
        <begin position="152"/>
        <end position="175"/>
    </location>
</feature>
<dbReference type="Proteomes" id="UP001286456">
    <property type="component" value="Unassembled WGS sequence"/>
</dbReference>
<keyword evidence="7 9" id="KW-0804">Transcription</keyword>
<keyword evidence="9" id="KW-0234">DNA repair</keyword>
<organism evidence="12 13">
    <name type="scientific">Cercophora scortea</name>
    <dbReference type="NCBI Taxonomy" id="314031"/>
    <lineage>
        <taxon>Eukaryota</taxon>
        <taxon>Fungi</taxon>
        <taxon>Dikarya</taxon>
        <taxon>Ascomycota</taxon>
        <taxon>Pezizomycotina</taxon>
        <taxon>Sordariomycetes</taxon>
        <taxon>Sordariomycetidae</taxon>
        <taxon>Sordariales</taxon>
        <taxon>Lasiosphaeriaceae</taxon>
        <taxon>Cercophora</taxon>
    </lineage>
</organism>
<keyword evidence="5 9" id="KW-0805">Transcription regulation</keyword>
<evidence type="ECO:0000256" key="1">
    <source>
        <dbReference type="ARBA" id="ARBA00004123"/>
    </source>
</evidence>
<comment type="caution">
    <text evidence="12">The sequence shown here is derived from an EMBL/GenBank/DDBJ whole genome shotgun (WGS) entry which is preliminary data.</text>
</comment>
<evidence type="ECO:0000256" key="3">
    <source>
        <dbReference type="ARBA" id="ARBA00018504"/>
    </source>
</evidence>
<feature type="region of interest" description="Disordered" evidence="11">
    <location>
        <begin position="99"/>
        <end position="198"/>
    </location>
</feature>
<dbReference type="InterPro" id="IPR015418">
    <property type="entry name" value="Eaf6"/>
</dbReference>
<evidence type="ECO:0000256" key="2">
    <source>
        <dbReference type="ARBA" id="ARBA00010916"/>
    </source>
</evidence>
<comment type="function">
    <text evidence="9">Component of the NuA4 histone acetyltransferase complex which is involved in transcriptional activation of selected genes principally by acetylation of nucleosomal histone H4 and H2A. The NuA4 complex is also involved in DNA repair.</text>
</comment>
<dbReference type="GO" id="GO:0005634">
    <property type="term" value="C:nucleus"/>
    <property type="evidence" value="ECO:0007669"/>
    <property type="project" value="UniProtKB-SubCell"/>
</dbReference>
<feature type="coiled-coil region" evidence="10">
    <location>
        <begin position="21"/>
        <end position="48"/>
    </location>
</feature>
<feature type="compositionally biased region" description="Low complexity" evidence="11">
    <location>
        <begin position="130"/>
        <end position="144"/>
    </location>
</feature>
<comment type="subcellular location">
    <subcellularLocation>
        <location evidence="1 9">Nucleus</location>
    </subcellularLocation>
</comment>
<evidence type="ECO:0000256" key="10">
    <source>
        <dbReference type="SAM" id="Coils"/>
    </source>
</evidence>
<dbReference type="GO" id="GO:0006325">
    <property type="term" value="P:chromatin organization"/>
    <property type="evidence" value="ECO:0007669"/>
    <property type="project" value="UniProtKB-KW"/>
</dbReference>
<proteinExistence type="inferred from homology"/>
<keyword evidence="4 9" id="KW-0156">Chromatin regulator</keyword>
<dbReference type="GO" id="GO:0006281">
    <property type="term" value="P:DNA repair"/>
    <property type="evidence" value="ECO:0007669"/>
    <property type="project" value="UniProtKB-UniRule"/>
</dbReference>
<evidence type="ECO:0000256" key="6">
    <source>
        <dbReference type="ARBA" id="ARBA00023054"/>
    </source>
</evidence>
<gene>
    <name evidence="12" type="ORF">B0T19DRAFT_72528</name>
</gene>
<dbReference type="Pfam" id="PF09340">
    <property type="entry name" value="NuA4"/>
    <property type="match status" value="1"/>
</dbReference>
<comment type="subunit">
    <text evidence="9">Component of the NuA4 histone acetyltransferase complex.</text>
</comment>
<name>A0AAE0J722_9PEZI</name>
<feature type="compositionally biased region" description="Low complexity" evidence="11">
    <location>
        <begin position="104"/>
        <end position="123"/>
    </location>
</feature>
<dbReference type="AlphaFoldDB" id="A0AAE0J722"/>
<reference evidence="12" key="2">
    <citation type="submission" date="2023-06" db="EMBL/GenBank/DDBJ databases">
        <authorList>
            <consortium name="Lawrence Berkeley National Laboratory"/>
            <person name="Haridas S."/>
            <person name="Hensen N."/>
            <person name="Bonometti L."/>
            <person name="Westerberg I."/>
            <person name="Brannstrom I.O."/>
            <person name="Guillou S."/>
            <person name="Cros-Aarteil S."/>
            <person name="Calhoun S."/>
            <person name="Kuo A."/>
            <person name="Mondo S."/>
            <person name="Pangilinan J."/>
            <person name="Riley R."/>
            <person name="Labutti K."/>
            <person name="Andreopoulos B."/>
            <person name="Lipzen A."/>
            <person name="Chen C."/>
            <person name="Yanf M."/>
            <person name="Daum C."/>
            <person name="Ng V."/>
            <person name="Clum A."/>
            <person name="Steindorff A."/>
            <person name="Ohm R."/>
            <person name="Martin F."/>
            <person name="Silar P."/>
            <person name="Natvig D."/>
            <person name="Lalanne C."/>
            <person name="Gautier V."/>
            <person name="Ament-Velasquez S.L."/>
            <person name="Kruys A."/>
            <person name="Hutchinson M.I."/>
            <person name="Powell A.J."/>
            <person name="Barry K."/>
            <person name="Miller A.N."/>
            <person name="Grigoriev I.V."/>
            <person name="Debuchy R."/>
            <person name="Gladieux P."/>
            <person name="Thoren M.H."/>
            <person name="Johannesson H."/>
        </authorList>
    </citation>
    <scope>NUCLEOTIDE SEQUENCE</scope>
    <source>
        <strain evidence="12">SMH4131-1</strain>
    </source>
</reference>
<keyword evidence="9" id="KW-0227">DNA damage</keyword>
<feature type="region of interest" description="Disordered" evidence="11">
    <location>
        <begin position="1"/>
        <end position="20"/>
    </location>
</feature>
<keyword evidence="8 9" id="KW-0539">Nucleus</keyword>
<sequence>MGDSGPSKSGGQDGPTGIPYYEKQRHHLKDLIARRRALEKRIAAQEESIYAKETEYLENTPSGNIITGFDNYTKGTANAAAQRRKTGLSDANRVFSRSSVSYNPSAEAQTPASTPAPTPVSTSFKDKETASGAPTPTSATAGKATSKKSKKASSSSSSAAAAAAAAAAATAAAGGEDSETDSKETVKKIRANFGAVRK</sequence>
<reference evidence="12" key="1">
    <citation type="journal article" date="2023" name="Mol. Phylogenet. Evol.">
        <title>Genome-scale phylogeny and comparative genomics of the fungal order Sordariales.</title>
        <authorList>
            <person name="Hensen N."/>
            <person name="Bonometti L."/>
            <person name="Westerberg I."/>
            <person name="Brannstrom I.O."/>
            <person name="Guillou S."/>
            <person name="Cros-Aarteil S."/>
            <person name="Calhoun S."/>
            <person name="Haridas S."/>
            <person name="Kuo A."/>
            <person name="Mondo S."/>
            <person name="Pangilinan J."/>
            <person name="Riley R."/>
            <person name="LaButti K."/>
            <person name="Andreopoulos B."/>
            <person name="Lipzen A."/>
            <person name="Chen C."/>
            <person name="Yan M."/>
            <person name="Daum C."/>
            <person name="Ng V."/>
            <person name="Clum A."/>
            <person name="Steindorff A."/>
            <person name="Ohm R.A."/>
            <person name="Martin F."/>
            <person name="Silar P."/>
            <person name="Natvig D.O."/>
            <person name="Lalanne C."/>
            <person name="Gautier V."/>
            <person name="Ament-Velasquez S.L."/>
            <person name="Kruys A."/>
            <person name="Hutchinson M.I."/>
            <person name="Powell A.J."/>
            <person name="Barry K."/>
            <person name="Miller A.N."/>
            <person name="Grigoriev I.V."/>
            <person name="Debuchy R."/>
            <person name="Gladieux P."/>
            <person name="Hiltunen Thoren M."/>
            <person name="Johannesson H."/>
        </authorList>
    </citation>
    <scope>NUCLEOTIDE SEQUENCE</scope>
    <source>
        <strain evidence="12">SMH4131-1</strain>
    </source>
</reference>
<evidence type="ECO:0000256" key="8">
    <source>
        <dbReference type="ARBA" id="ARBA00023242"/>
    </source>
</evidence>
<evidence type="ECO:0000256" key="7">
    <source>
        <dbReference type="ARBA" id="ARBA00023163"/>
    </source>
</evidence>
<keyword evidence="13" id="KW-1185">Reference proteome</keyword>